<dbReference type="AlphaFoldDB" id="A0A6J5CIX4"/>
<evidence type="ECO:0000313" key="2">
    <source>
        <dbReference type="Proteomes" id="UP000494255"/>
    </source>
</evidence>
<proteinExistence type="predicted"/>
<keyword evidence="2" id="KW-1185">Reference proteome</keyword>
<protein>
    <recommendedName>
        <fullName evidence="3">Antitoxin Xre/MbcA/ParS-like toxin-binding domain-containing protein</fullName>
    </recommendedName>
</protein>
<dbReference type="RefSeq" id="WP_175053843.1">
    <property type="nucleotide sequence ID" value="NZ_CADIKC010000011.1"/>
</dbReference>
<dbReference type="Proteomes" id="UP000494255">
    <property type="component" value="Unassembled WGS sequence"/>
</dbReference>
<dbReference type="GeneID" id="97044802"/>
<gene>
    <name evidence="1" type="ORF">LMG24238_06223</name>
</gene>
<reference evidence="1 2" key="1">
    <citation type="submission" date="2020-04" db="EMBL/GenBank/DDBJ databases">
        <authorList>
            <person name="De Canck E."/>
        </authorList>
    </citation>
    <scope>NUCLEOTIDE SEQUENCE [LARGE SCALE GENOMIC DNA]</scope>
    <source>
        <strain evidence="1 2">LMG 24238</strain>
    </source>
</reference>
<name>A0A6J5CIX4_9BURK</name>
<dbReference type="EMBL" id="CADIKC010000011">
    <property type="protein sequence ID" value="CAB3736367.1"/>
    <property type="molecule type" value="Genomic_DNA"/>
</dbReference>
<accession>A0A6J5CIX4</accession>
<organism evidence="1 2">
    <name type="scientific">Paraburkholderia sediminicola</name>
    <dbReference type="NCBI Taxonomy" id="458836"/>
    <lineage>
        <taxon>Bacteria</taxon>
        <taxon>Pseudomonadati</taxon>
        <taxon>Pseudomonadota</taxon>
        <taxon>Betaproteobacteria</taxon>
        <taxon>Burkholderiales</taxon>
        <taxon>Burkholderiaceae</taxon>
        <taxon>Paraburkholderia</taxon>
    </lineage>
</organism>
<evidence type="ECO:0008006" key="3">
    <source>
        <dbReference type="Google" id="ProtNLM"/>
    </source>
</evidence>
<sequence length="143" mass="15949">MATFAAARREAINFRDALLRNRWPDDSRVAGSVEAPPLADARAFLADVRAARLLLGVWSEAQRGFVYPDFQFDLSGKLRPEVSKLLMVLPDDDDRGGWRRAFWLYSPHALLDGLPPAEVFVSDPGRVLKAAAREFSGDCDSSW</sequence>
<evidence type="ECO:0000313" key="1">
    <source>
        <dbReference type="EMBL" id="CAB3736367.1"/>
    </source>
</evidence>